<dbReference type="InterPro" id="IPR016181">
    <property type="entry name" value="Acyl_CoA_acyltransferase"/>
</dbReference>
<evidence type="ECO:0000313" key="3">
    <source>
        <dbReference type="Proteomes" id="UP000008460"/>
    </source>
</evidence>
<dbReference type="GO" id="GO:0016747">
    <property type="term" value="F:acyltransferase activity, transferring groups other than amino-acyl groups"/>
    <property type="evidence" value="ECO:0007669"/>
    <property type="project" value="InterPro"/>
</dbReference>
<evidence type="ECO:0000313" key="2">
    <source>
        <dbReference type="EMBL" id="AEE46860.1"/>
    </source>
</evidence>
<protein>
    <submittedName>
        <fullName evidence="2">GCN5-related N-acetyltransferase</fullName>
    </submittedName>
</protein>
<dbReference type="STRING" id="590998.Celf_2736"/>
<organism evidence="2 3">
    <name type="scientific">Cellulomonas fimi (strain ATCC 484 / DSM 20113 / JCM 1341 / CCUG 24087 / LMG 16345 / NBRC 15513 / NCIMB 8980 / NCTC 7547 / NRS-133)</name>
    <dbReference type="NCBI Taxonomy" id="590998"/>
    <lineage>
        <taxon>Bacteria</taxon>
        <taxon>Bacillati</taxon>
        <taxon>Actinomycetota</taxon>
        <taxon>Actinomycetes</taxon>
        <taxon>Micrococcales</taxon>
        <taxon>Cellulomonadaceae</taxon>
        <taxon>Cellulomonas</taxon>
    </lineage>
</organism>
<dbReference type="RefSeq" id="WP_013771886.1">
    <property type="nucleotide sequence ID" value="NC_015514.1"/>
</dbReference>
<dbReference type="SUPFAM" id="SSF55729">
    <property type="entry name" value="Acyl-CoA N-acyltransferases (Nat)"/>
    <property type="match status" value="1"/>
</dbReference>
<dbReference type="InterPro" id="IPR000182">
    <property type="entry name" value="GNAT_dom"/>
</dbReference>
<evidence type="ECO:0000259" key="1">
    <source>
        <dbReference type="PROSITE" id="PS51186"/>
    </source>
</evidence>
<dbReference type="PANTHER" id="PTHR43415:SF3">
    <property type="entry name" value="GNAT-FAMILY ACETYLTRANSFERASE"/>
    <property type="match status" value="1"/>
</dbReference>
<dbReference type="Pfam" id="PF13302">
    <property type="entry name" value="Acetyltransf_3"/>
    <property type="match status" value="1"/>
</dbReference>
<dbReference type="PROSITE" id="PS51186">
    <property type="entry name" value="GNAT"/>
    <property type="match status" value="1"/>
</dbReference>
<sequence>MEKPTLQGEMIVLRPFRPDDADAVWDMLADPVGARLTGTTATFSREQVEAWCASRATAEGRFDFAVTTTGSDEFLGEIVLNDIDEAVRKANLRLAMRPAYRGRGYGTEAIELVLGFAFDGLGLHRVELDVLAINARAKSLYENIGFRVEGRRRDAYRDGDGWCDAIDMSMLEDEYRATQLSR</sequence>
<dbReference type="CDD" id="cd04301">
    <property type="entry name" value="NAT_SF"/>
    <property type="match status" value="1"/>
</dbReference>
<dbReference type="HOGENOM" id="CLU_013985_3_2_11"/>
<feature type="domain" description="N-acetyltransferase" evidence="1">
    <location>
        <begin position="11"/>
        <end position="173"/>
    </location>
</feature>
<keyword evidence="3" id="KW-1185">Reference proteome</keyword>
<dbReference type="Proteomes" id="UP000008460">
    <property type="component" value="Chromosome"/>
</dbReference>
<reference evidence="2 3" key="1">
    <citation type="submission" date="2011-04" db="EMBL/GenBank/DDBJ databases">
        <title>Complete sequence of Cellulomonas fimi ATCC 484.</title>
        <authorList>
            <consortium name="US DOE Joint Genome Institute"/>
            <person name="Lucas S."/>
            <person name="Han J."/>
            <person name="Lapidus A."/>
            <person name="Cheng J.-F."/>
            <person name="Goodwin L."/>
            <person name="Pitluck S."/>
            <person name="Peters L."/>
            <person name="Chertkov O."/>
            <person name="Detter J.C."/>
            <person name="Han C."/>
            <person name="Tapia R."/>
            <person name="Land M."/>
            <person name="Hauser L."/>
            <person name="Kyrpides N."/>
            <person name="Ivanova N."/>
            <person name="Ovchinnikova G."/>
            <person name="Pagani I."/>
            <person name="Mead D."/>
            <person name="Brumm P."/>
            <person name="Woyke T."/>
        </authorList>
    </citation>
    <scope>NUCLEOTIDE SEQUENCE [LARGE SCALE GENOMIC DNA]</scope>
    <source>
        <strain evidence="3">ATCC 484 / DSM 20113 / JCM 1341 / NBRC 15513 / NCIMB 8980 / NCTC 7547</strain>
    </source>
</reference>
<accession>F4H799</accession>
<dbReference type="eggNOG" id="COG1670">
    <property type="taxonomic scope" value="Bacteria"/>
</dbReference>
<name>F4H799_CELFA</name>
<dbReference type="Gene3D" id="3.40.630.30">
    <property type="match status" value="1"/>
</dbReference>
<dbReference type="KEGG" id="cfi:Celf_2736"/>
<dbReference type="PANTHER" id="PTHR43415">
    <property type="entry name" value="SPERMIDINE N(1)-ACETYLTRANSFERASE"/>
    <property type="match status" value="1"/>
</dbReference>
<dbReference type="AlphaFoldDB" id="F4H799"/>
<keyword evidence="2" id="KW-0808">Transferase</keyword>
<proteinExistence type="predicted"/>
<dbReference type="EMBL" id="CP002666">
    <property type="protein sequence ID" value="AEE46860.1"/>
    <property type="molecule type" value="Genomic_DNA"/>
</dbReference>
<gene>
    <name evidence="2" type="ordered locus">Celf_2736</name>
</gene>